<dbReference type="STRING" id="1576369.SAMN05421753_10486"/>
<dbReference type="RefSeq" id="WP_139228295.1">
    <property type="nucleotide sequence ID" value="NZ_FOQD01000004.1"/>
</dbReference>
<accession>A0A1I3E5L7</accession>
<protein>
    <submittedName>
        <fullName evidence="2">Uncharacterized protein</fullName>
    </submittedName>
</protein>
<dbReference type="EMBL" id="FOQD01000004">
    <property type="protein sequence ID" value="SFH94153.1"/>
    <property type="molecule type" value="Genomic_DNA"/>
</dbReference>
<name>A0A1I3E5L7_9PLAN</name>
<reference evidence="3" key="1">
    <citation type="submission" date="2016-10" db="EMBL/GenBank/DDBJ databases">
        <authorList>
            <person name="Varghese N."/>
            <person name="Submissions S."/>
        </authorList>
    </citation>
    <scope>NUCLEOTIDE SEQUENCE [LARGE SCALE GENOMIC DNA]</scope>
    <source>
        <strain evidence="3">DSM 26348</strain>
    </source>
</reference>
<evidence type="ECO:0000313" key="3">
    <source>
        <dbReference type="Proteomes" id="UP000199518"/>
    </source>
</evidence>
<sequence length="81" mass="8796">MFRAAFLTVGLYLVLCGAGLLFVDDLQLSQRVSGAENVVLQAVTQADQAGRRHLRPPEWLPFTFMGVGGVTMMYAVALPRG</sequence>
<proteinExistence type="predicted"/>
<dbReference type="Proteomes" id="UP000199518">
    <property type="component" value="Unassembled WGS sequence"/>
</dbReference>
<feature type="transmembrane region" description="Helical" evidence="1">
    <location>
        <begin position="58"/>
        <end position="78"/>
    </location>
</feature>
<evidence type="ECO:0000313" key="2">
    <source>
        <dbReference type="EMBL" id="SFH94153.1"/>
    </source>
</evidence>
<keyword evidence="1" id="KW-1133">Transmembrane helix</keyword>
<keyword evidence="3" id="KW-1185">Reference proteome</keyword>
<keyword evidence="1" id="KW-0812">Transmembrane</keyword>
<gene>
    <name evidence="2" type="ORF">SAMN05421753_10486</name>
</gene>
<dbReference type="OrthoDB" id="215731at2"/>
<organism evidence="2 3">
    <name type="scientific">Planctomicrobium piriforme</name>
    <dbReference type="NCBI Taxonomy" id="1576369"/>
    <lineage>
        <taxon>Bacteria</taxon>
        <taxon>Pseudomonadati</taxon>
        <taxon>Planctomycetota</taxon>
        <taxon>Planctomycetia</taxon>
        <taxon>Planctomycetales</taxon>
        <taxon>Planctomycetaceae</taxon>
        <taxon>Planctomicrobium</taxon>
    </lineage>
</organism>
<dbReference type="AlphaFoldDB" id="A0A1I3E5L7"/>
<evidence type="ECO:0000256" key="1">
    <source>
        <dbReference type="SAM" id="Phobius"/>
    </source>
</evidence>
<keyword evidence="1" id="KW-0472">Membrane</keyword>